<evidence type="ECO:0000256" key="1">
    <source>
        <dbReference type="SAM" id="SignalP"/>
    </source>
</evidence>
<name>A0A0T5P4S0_9RHOB</name>
<dbReference type="EMBL" id="LAXI01000015">
    <property type="protein sequence ID" value="KRS16186.1"/>
    <property type="molecule type" value="Genomic_DNA"/>
</dbReference>
<dbReference type="Pfam" id="PF04069">
    <property type="entry name" value="OpuAC"/>
    <property type="match status" value="1"/>
</dbReference>
<feature type="domain" description="ABC-type glycine betaine transport system substrate-binding" evidence="2">
    <location>
        <begin position="31"/>
        <end position="305"/>
    </location>
</feature>
<dbReference type="RefSeq" id="WP_057818508.1">
    <property type="nucleotide sequence ID" value="NZ_CP031598.1"/>
</dbReference>
<dbReference type="Gene3D" id="3.40.190.10">
    <property type="entry name" value="Periplasmic binding protein-like II"/>
    <property type="match status" value="1"/>
</dbReference>
<dbReference type="OrthoDB" id="7805658at2"/>
<evidence type="ECO:0000313" key="3">
    <source>
        <dbReference type="EMBL" id="KRS16186.1"/>
    </source>
</evidence>
<sequence length="315" mass="34078">MTFTNYALRTVAGAACLAAAAPALATDRTEPVVIPIVSDTSTDLISTILGATLEKAGYNIEYVDADYAASFSGIQTGDLHYTVCWQSTMELCEGSTESGKAVNAGSTGISTAEGWWYPMSLKEVCPGLPDWKALKEPGCIEALATAETAPKARFVEGPADWIMPVEEMATAFDIDVEPIASGSAAALVATVSAAARRGEPVIAWGYTPHWYFMSDEGEFVEFPEYEEGCHDDPSWGSNPEATHDCNVETGVLWLFANKEFVDAEPEAAAIIEKFELEDSQLTDGYRKVDVDGVPLETVTDEWMAENEAVWQAWLK</sequence>
<organism evidence="3 5">
    <name type="scientific">Roseovarius indicus</name>
    <dbReference type="NCBI Taxonomy" id="540747"/>
    <lineage>
        <taxon>Bacteria</taxon>
        <taxon>Pseudomonadati</taxon>
        <taxon>Pseudomonadota</taxon>
        <taxon>Alphaproteobacteria</taxon>
        <taxon>Rhodobacterales</taxon>
        <taxon>Roseobacteraceae</taxon>
        <taxon>Roseovarius</taxon>
    </lineage>
</organism>
<dbReference type="AlphaFoldDB" id="A0A0T5P4S0"/>
<proteinExistence type="predicted"/>
<evidence type="ECO:0000313" key="6">
    <source>
        <dbReference type="Proteomes" id="UP000325785"/>
    </source>
</evidence>
<dbReference type="CDD" id="cd13643">
    <property type="entry name" value="PBP2_BCP_2"/>
    <property type="match status" value="1"/>
</dbReference>
<dbReference type="Gene3D" id="3.40.190.100">
    <property type="entry name" value="Glycine betaine-binding periplasmic protein, domain 2"/>
    <property type="match status" value="1"/>
</dbReference>
<feature type="signal peptide" evidence="1">
    <location>
        <begin position="1"/>
        <end position="25"/>
    </location>
</feature>
<dbReference type="SUPFAM" id="SSF53850">
    <property type="entry name" value="Periplasmic binding protein-like II"/>
    <property type="match status" value="1"/>
</dbReference>
<protein>
    <submittedName>
        <fullName evidence="4">Glycine betaine-binding protein OpuAC</fullName>
    </submittedName>
</protein>
<dbReference type="GO" id="GO:0022857">
    <property type="term" value="F:transmembrane transporter activity"/>
    <property type="evidence" value="ECO:0007669"/>
    <property type="project" value="InterPro"/>
</dbReference>
<evidence type="ECO:0000313" key="5">
    <source>
        <dbReference type="Proteomes" id="UP000051401"/>
    </source>
</evidence>
<evidence type="ECO:0000259" key="2">
    <source>
        <dbReference type="Pfam" id="PF04069"/>
    </source>
</evidence>
<dbReference type="Proteomes" id="UP000325785">
    <property type="component" value="Chromosome"/>
</dbReference>
<reference evidence="3 5" key="1">
    <citation type="submission" date="2015-04" db="EMBL/GenBank/DDBJ databases">
        <title>The draft genome sequence of Roseovarius indicus B108T.</title>
        <authorList>
            <person name="Li G."/>
            <person name="Lai Q."/>
            <person name="Shao Z."/>
            <person name="Yan P."/>
        </authorList>
    </citation>
    <scope>NUCLEOTIDE SEQUENCE [LARGE SCALE GENOMIC DNA]</scope>
    <source>
        <strain evidence="3 5">B108</strain>
    </source>
</reference>
<gene>
    <name evidence="4" type="primary">opuAC_1</name>
    <name evidence="4" type="ORF">RIdsm_03202</name>
    <name evidence="3" type="ORF">XM52_19135</name>
</gene>
<dbReference type="PATRIC" id="fig|540747.5.peg.1581"/>
<dbReference type="InterPro" id="IPR007210">
    <property type="entry name" value="ABC_Gly_betaine_transp_sub-bd"/>
</dbReference>
<dbReference type="STRING" id="540747.SAMN04488031_101144"/>
<reference evidence="4 6" key="2">
    <citation type="submission" date="2018-08" db="EMBL/GenBank/DDBJ databases">
        <title>Genetic Globetrotter - A new plasmid hitch-hiking vast phylogenetic and geographic distances.</title>
        <authorList>
            <person name="Vollmers J."/>
            <person name="Petersen J."/>
        </authorList>
    </citation>
    <scope>NUCLEOTIDE SEQUENCE [LARGE SCALE GENOMIC DNA]</scope>
    <source>
        <strain evidence="4 6">DSM 26383</strain>
    </source>
</reference>
<evidence type="ECO:0000313" key="4">
    <source>
        <dbReference type="EMBL" id="QEW27388.1"/>
    </source>
</evidence>
<dbReference type="EMBL" id="CP031598">
    <property type="protein sequence ID" value="QEW27388.1"/>
    <property type="molecule type" value="Genomic_DNA"/>
</dbReference>
<keyword evidence="1" id="KW-0732">Signal</keyword>
<feature type="chain" id="PRO_5010437333" evidence="1">
    <location>
        <begin position="26"/>
        <end position="315"/>
    </location>
</feature>
<accession>A0A0T5P4S0</accession>
<dbReference type="KEGG" id="rid:RIdsm_03202"/>
<dbReference type="Proteomes" id="UP000051401">
    <property type="component" value="Unassembled WGS sequence"/>
</dbReference>
<keyword evidence="5" id="KW-1185">Reference proteome</keyword>
<dbReference type="GO" id="GO:0043190">
    <property type="term" value="C:ATP-binding cassette (ABC) transporter complex"/>
    <property type="evidence" value="ECO:0007669"/>
    <property type="project" value="InterPro"/>
</dbReference>